<comment type="caution">
    <text evidence="3">The sequence shown here is derived from an EMBL/GenBank/DDBJ whole genome shotgun (WGS) entry which is preliminary data.</text>
</comment>
<evidence type="ECO:0000313" key="3">
    <source>
        <dbReference type="EMBL" id="RDI73394.1"/>
    </source>
</evidence>
<evidence type="ECO:0000259" key="2">
    <source>
        <dbReference type="Pfam" id="PF03992"/>
    </source>
</evidence>
<keyword evidence="3" id="KW-0560">Oxidoreductase</keyword>
<keyword evidence="4" id="KW-1185">Reference proteome</keyword>
<dbReference type="EMBL" id="QQZY01000010">
    <property type="protein sequence ID" value="RDI73394.1"/>
    <property type="molecule type" value="Genomic_DNA"/>
</dbReference>
<feature type="region of interest" description="Disordered" evidence="1">
    <location>
        <begin position="76"/>
        <end position="98"/>
    </location>
</feature>
<proteinExistence type="predicted"/>
<dbReference type="Pfam" id="PF03992">
    <property type="entry name" value="ABM"/>
    <property type="match status" value="1"/>
</dbReference>
<organism evidence="3 4">
    <name type="scientific">Gaiella occulta</name>
    <dbReference type="NCBI Taxonomy" id="1002870"/>
    <lineage>
        <taxon>Bacteria</taxon>
        <taxon>Bacillati</taxon>
        <taxon>Actinomycetota</taxon>
        <taxon>Thermoleophilia</taxon>
        <taxon>Gaiellales</taxon>
        <taxon>Gaiellaceae</taxon>
        <taxon>Gaiella</taxon>
    </lineage>
</organism>
<name>A0A7M2YU23_9ACTN</name>
<dbReference type="InterPro" id="IPR007138">
    <property type="entry name" value="ABM_dom"/>
</dbReference>
<feature type="domain" description="ABM" evidence="2">
    <location>
        <begin position="1"/>
        <end position="66"/>
    </location>
</feature>
<dbReference type="RefSeq" id="WP_114797374.1">
    <property type="nucleotide sequence ID" value="NZ_QQZY01000010.1"/>
</dbReference>
<dbReference type="SUPFAM" id="SSF54909">
    <property type="entry name" value="Dimeric alpha+beta barrel"/>
    <property type="match status" value="1"/>
</dbReference>
<protein>
    <submittedName>
        <fullName evidence="3">Antibiotic biosynthesis monooxygenase</fullName>
    </submittedName>
</protein>
<reference evidence="3 4" key="1">
    <citation type="submission" date="2018-07" db="EMBL/GenBank/DDBJ databases">
        <title>High-quality-draft genome sequence of Gaiella occulta.</title>
        <authorList>
            <person name="Severino R."/>
            <person name="Froufe H.J.C."/>
            <person name="Rainey F.A."/>
            <person name="Barroso C."/>
            <person name="Albuquerque L."/>
            <person name="Lobo-Da-Cunha A."/>
            <person name="Da Costa M.S."/>
            <person name="Egas C."/>
        </authorList>
    </citation>
    <scope>NUCLEOTIDE SEQUENCE [LARGE SCALE GENOMIC DNA]</scope>
    <source>
        <strain evidence="3 4">F2-233</strain>
    </source>
</reference>
<accession>A0A7M2YU23</accession>
<gene>
    <name evidence="3" type="ORF">Gocc_2994</name>
</gene>
<dbReference type="OrthoDB" id="582415at2"/>
<sequence length="161" mass="17898">MLIRVFRARPKRGMGDELAQLIEEVSIPFVDGQPGLLARHSGRGFGAMGDEIVMISVWESLDAMKNMTGENWESEVIPDEREAEGSRNAPSTTTNRSTEAAAVARSRRELHVHEQCDGQWQLREQHSCHGVGAGPWRAASCLHLRDELDRVGMHPPMRSSA</sequence>
<evidence type="ECO:0000313" key="4">
    <source>
        <dbReference type="Proteomes" id="UP000254134"/>
    </source>
</evidence>
<reference evidence="4" key="2">
    <citation type="journal article" date="2019" name="MicrobiologyOpen">
        <title>High-quality draft genome sequence of Gaiella occulta isolated from a 150 meter deep mineral water borehole and comparison with the genome sequences of other deep-branching lineages of the phylum Actinobacteria.</title>
        <authorList>
            <person name="Severino R."/>
            <person name="Froufe H.J.C."/>
            <person name="Barroso C."/>
            <person name="Albuquerque L."/>
            <person name="Lobo-da-Cunha A."/>
            <person name="da Costa M.S."/>
            <person name="Egas C."/>
        </authorList>
    </citation>
    <scope>NUCLEOTIDE SEQUENCE [LARGE SCALE GENOMIC DNA]</scope>
    <source>
        <strain evidence="4">F2-233</strain>
    </source>
</reference>
<dbReference type="AlphaFoldDB" id="A0A7M2YU23"/>
<dbReference type="InterPro" id="IPR011008">
    <property type="entry name" value="Dimeric_a/b-barrel"/>
</dbReference>
<keyword evidence="3" id="KW-0503">Monooxygenase</keyword>
<feature type="compositionally biased region" description="Polar residues" evidence="1">
    <location>
        <begin position="88"/>
        <end position="98"/>
    </location>
</feature>
<dbReference type="GO" id="GO:0004497">
    <property type="term" value="F:monooxygenase activity"/>
    <property type="evidence" value="ECO:0007669"/>
    <property type="project" value="UniProtKB-KW"/>
</dbReference>
<dbReference type="Proteomes" id="UP000254134">
    <property type="component" value="Unassembled WGS sequence"/>
</dbReference>
<evidence type="ECO:0000256" key="1">
    <source>
        <dbReference type="SAM" id="MobiDB-lite"/>
    </source>
</evidence>